<sequence length="70" mass="8123">MATNETLSAPTRKKPREITLSAEEVRGLYYLKERHITDILDAAVLLEESERKLALQMIRTMIDHRRSLLS</sequence>
<evidence type="ECO:0000313" key="2">
    <source>
        <dbReference type="Proteomes" id="UP000600449"/>
    </source>
</evidence>
<accession>A0A917Q9M7</accession>
<name>A0A917Q9M7_9HYPH</name>
<keyword evidence="2" id="KW-1185">Reference proteome</keyword>
<reference evidence="1 2" key="1">
    <citation type="journal article" date="2014" name="Int. J. Syst. Evol. Microbiol.">
        <title>Complete genome sequence of Corynebacterium casei LMG S-19264T (=DSM 44701T), isolated from a smear-ripened cheese.</title>
        <authorList>
            <consortium name="US DOE Joint Genome Institute (JGI-PGF)"/>
            <person name="Walter F."/>
            <person name="Albersmeier A."/>
            <person name="Kalinowski J."/>
            <person name="Ruckert C."/>
        </authorList>
    </citation>
    <scope>NUCLEOTIDE SEQUENCE [LARGE SCALE GENOMIC DNA]</scope>
    <source>
        <strain evidence="1 2">CGMCC 1.9161</strain>
    </source>
</reference>
<proteinExistence type="predicted"/>
<dbReference type="Proteomes" id="UP000600449">
    <property type="component" value="Unassembled WGS sequence"/>
</dbReference>
<dbReference type="EMBL" id="BMMF01000006">
    <property type="protein sequence ID" value="GGK36765.1"/>
    <property type="molecule type" value="Genomic_DNA"/>
</dbReference>
<dbReference type="AlphaFoldDB" id="A0A917Q9M7"/>
<evidence type="ECO:0000313" key="1">
    <source>
        <dbReference type="EMBL" id="GGK36765.1"/>
    </source>
</evidence>
<dbReference type="RefSeq" id="WP_188913326.1">
    <property type="nucleotide sequence ID" value="NZ_BMMF01000006.1"/>
</dbReference>
<gene>
    <name evidence="1" type="ORF">GCM10011322_24710</name>
</gene>
<organism evidence="1 2">
    <name type="scientific">Salinarimonas ramus</name>
    <dbReference type="NCBI Taxonomy" id="690164"/>
    <lineage>
        <taxon>Bacteria</taxon>
        <taxon>Pseudomonadati</taxon>
        <taxon>Pseudomonadota</taxon>
        <taxon>Alphaproteobacteria</taxon>
        <taxon>Hyphomicrobiales</taxon>
        <taxon>Salinarimonadaceae</taxon>
        <taxon>Salinarimonas</taxon>
    </lineage>
</organism>
<protein>
    <submittedName>
        <fullName evidence="1">Uncharacterized protein</fullName>
    </submittedName>
</protein>
<comment type="caution">
    <text evidence="1">The sequence shown here is derived from an EMBL/GenBank/DDBJ whole genome shotgun (WGS) entry which is preliminary data.</text>
</comment>